<dbReference type="InterPro" id="IPR000172">
    <property type="entry name" value="GMC_OxRdtase_N"/>
</dbReference>
<feature type="region of interest" description="Disordered" evidence="3">
    <location>
        <begin position="810"/>
        <end position="863"/>
    </location>
</feature>
<accession>A0A8G1RLC1</accession>
<dbReference type="InterPro" id="IPR036188">
    <property type="entry name" value="FAD/NAD-bd_sf"/>
</dbReference>
<evidence type="ECO:0000259" key="5">
    <source>
        <dbReference type="PROSITE" id="PS00623"/>
    </source>
</evidence>
<keyword evidence="4" id="KW-0732">Signal</keyword>
<dbReference type="VEuPathDB" id="FungiDB:BO72DRAFT_170449"/>
<dbReference type="OrthoDB" id="413885at2759"/>
<dbReference type="Pfam" id="PF00732">
    <property type="entry name" value="GMC_oxred_N"/>
    <property type="match status" value="1"/>
</dbReference>
<dbReference type="PROSITE" id="PS00624">
    <property type="entry name" value="GMC_OXRED_2"/>
    <property type="match status" value="1"/>
</dbReference>
<evidence type="ECO:0000259" key="6">
    <source>
        <dbReference type="PROSITE" id="PS00624"/>
    </source>
</evidence>
<dbReference type="CDD" id="cd09630">
    <property type="entry name" value="CDH_like_cytochrome"/>
    <property type="match status" value="1"/>
</dbReference>
<dbReference type="GO" id="GO:0050660">
    <property type="term" value="F:flavin adenine dinucleotide binding"/>
    <property type="evidence" value="ECO:0007669"/>
    <property type="project" value="InterPro"/>
</dbReference>
<protein>
    <submittedName>
        <fullName evidence="7">FAD/NAD(P)-binding domain-containing protein</fullName>
    </submittedName>
</protein>
<feature type="compositionally biased region" description="Acidic residues" evidence="3">
    <location>
        <begin position="831"/>
        <end position="855"/>
    </location>
</feature>
<feature type="domain" description="Glucose-methanol-choline oxidoreductase N-terminal" evidence="6">
    <location>
        <begin position="490"/>
        <end position="504"/>
    </location>
</feature>
<sequence length="913" mass="94546">MRSYILSGAVALSSALGASAAATATSAYSDSLSGMDFQRWCDSDTGFCFGIALPETVEKSFIGQLSVPLDSSKGWGGVSMSGSMTKALLIAAWANGDSAVGTLRETSAYSSPEVYSGDASILEIPEGTSVNSTFLTYTFLCENCILGEPTTFGATEDTYYFGWGLATTSPTTPSSDSSAMPFHGAGYGGFEVYLSKAKSSSYATWAAKAVSSTSTASASASVTSPSASASASVVATVSNTTYDYIVVGGGAAGIVAAERLAETNKKVLLIERGVAPTTELGATDALSWNSSMTPFDIPALGSSLTSLNLMGDYLCDDTAGMAGCVLGGGTIVNAESFIHPQEADFDDKWPTGWKWKDIEAAANRLYALNPGSTLPSADGKRYDQGMYTVLSGFLKGLGWKSVDSQKQPNEKHMVYSYPSWDVGNGIRAGPVRSYLPLVQDLDNFSLRTSTKVRRLVRRSARVTGVEVETSSGGIEIINLNAGGKVVLAAGSMSTPRILFNSGIGPTEQIQTVKSGNTGITLPPSSEWINLPVGQNLRDHPMFTITVNTNSNFTHFNTSSVVPGPSAAVQKLFAEGSGVLTQGGHRLQFWTSNVGTDGITRFYQASCSTSTDGVITMKLYLTHGATSTGVLGIDSSGTTTLETDPWLQTAADKEAVTRFFQSLIDDISNSTSGFSISGTSTASGILNLMTSGDHFVGTAKIGTDDGRVNNGTSVVDLNTKVYGTENLYVVDASIHPDLPTGNTQAIVMIAAEAAVARIIAQGTDTVSAASSSIAVSAASTAAAHYASATESSVAVSIATATPETTAASVAAEATATATSESSSASSSSASASDEDEDDEDLPDCDDEDDEEEETNPEDSFSGSVSVTAHKAVATQAGSGASTTTVWVTSTAWTTTTEAVVTTTTSTVTVWPTYA</sequence>
<keyword evidence="2" id="KW-0285">Flavoprotein</keyword>
<feature type="domain" description="Glucose-methanol-choline oxidoreductase N-terminal" evidence="5">
    <location>
        <begin position="323"/>
        <end position="346"/>
    </location>
</feature>
<keyword evidence="2" id="KW-0274">FAD</keyword>
<reference evidence="7 8" key="1">
    <citation type="submission" date="2018-02" db="EMBL/GenBank/DDBJ databases">
        <title>The genomes of Aspergillus section Nigri reveals drivers in fungal speciation.</title>
        <authorList>
            <consortium name="DOE Joint Genome Institute"/>
            <person name="Vesth T.C."/>
            <person name="Nybo J."/>
            <person name="Theobald S."/>
            <person name="Brandl J."/>
            <person name="Frisvad J.C."/>
            <person name="Nielsen K.F."/>
            <person name="Lyhne E.K."/>
            <person name="Kogle M.E."/>
            <person name="Kuo A."/>
            <person name="Riley R."/>
            <person name="Clum A."/>
            <person name="Nolan M."/>
            <person name="Lipzen A."/>
            <person name="Salamov A."/>
            <person name="Henrissat B."/>
            <person name="Wiebenga A."/>
            <person name="De vries R.P."/>
            <person name="Grigoriev I.V."/>
            <person name="Mortensen U.H."/>
            <person name="Andersen M.R."/>
            <person name="Baker S.E."/>
        </authorList>
    </citation>
    <scope>NUCLEOTIDE SEQUENCE [LARGE SCALE GENOMIC DNA]</scope>
    <source>
        <strain evidence="7 8">CBS 313.89</strain>
    </source>
</reference>
<gene>
    <name evidence="7" type="ORF">BO72DRAFT_170449</name>
</gene>
<name>A0A8G1RLC1_9EURO</name>
<dbReference type="AlphaFoldDB" id="A0A8G1RLC1"/>
<comment type="similarity">
    <text evidence="1 2">Belongs to the GMC oxidoreductase family.</text>
</comment>
<dbReference type="SUPFAM" id="SSF51905">
    <property type="entry name" value="FAD/NAD(P)-binding domain"/>
    <property type="match status" value="1"/>
</dbReference>
<evidence type="ECO:0000256" key="3">
    <source>
        <dbReference type="SAM" id="MobiDB-lite"/>
    </source>
</evidence>
<dbReference type="EMBL" id="KZ824657">
    <property type="protein sequence ID" value="RAK75395.1"/>
    <property type="molecule type" value="Genomic_DNA"/>
</dbReference>
<proteinExistence type="inferred from homology"/>
<dbReference type="Proteomes" id="UP000249789">
    <property type="component" value="Unassembled WGS sequence"/>
</dbReference>
<dbReference type="SUPFAM" id="SSF49344">
    <property type="entry name" value="CBD9-like"/>
    <property type="match status" value="1"/>
</dbReference>
<dbReference type="Gene3D" id="3.30.410.10">
    <property type="entry name" value="Cholesterol Oxidase, domain 2"/>
    <property type="match status" value="1"/>
</dbReference>
<dbReference type="PANTHER" id="PTHR47190">
    <property type="entry name" value="DEHYDROGENASE, PUTATIVE-RELATED"/>
    <property type="match status" value="1"/>
</dbReference>
<dbReference type="Pfam" id="PF16010">
    <property type="entry name" value="CDH-cyt"/>
    <property type="match status" value="1"/>
</dbReference>
<dbReference type="GO" id="GO:0016614">
    <property type="term" value="F:oxidoreductase activity, acting on CH-OH group of donors"/>
    <property type="evidence" value="ECO:0007669"/>
    <property type="project" value="InterPro"/>
</dbReference>
<dbReference type="InterPro" id="IPR053208">
    <property type="entry name" value="GMC_Oxidoreductase_CD"/>
</dbReference>
<evidence type="ECO:0000256" key="4">
    <source>
        <dbReference type="SAM" id="SignalP"/>
    </source>
</evidence>
<evidence type="ECO:0000256" key="1">
    <source>
        <dbReference type="ARBA" id="ARBA00010790"/>
    </source>
</evidence>
<evidence type="ECO:0000313" key="8">
    <source>
        <dbReference type="Proteomes" id="UP000249789"/>
    </source>
</evidence>
<dbReference type="PROSITE" id="PS00623">
    <property type="entry name" value="GMC_OXRED_1"/>
    <property type="match status" value="1"/>
</dbReference>
<dbReference type="GeneID" id="63856697"/>
<dbReference type="Gene3D" id="2.60.40.1210">
    <property type="entry name" value="Cellobiose dehydrogenase, cytochrome domain"/>
    <property type="match status" value="1"/>
</dbReference>
<feature type="compositionally biased region" description="Low complexity" evidence="3">
    <location>
        <begin position="810"/>
        <end position="830"/>
    </location>
</feature>
<dbReference type="RefSeq" id="XP_040799405.1">
    <property type="nucleotide sequence ID" value="XM_040939364.1"/>
</dbReference>
<keyword evidence="8" id="KW-1185">Reference proteome</keyword>
<feature type="chain" id="PRO_5034825472" evidence="4">
    <location>
        <begin position="21"/>
        <end position="913"/>
    </location>
</feature>
<evidence type="ECO:0000313" key="7">
    <source>
        <dbReference type="EMBL" id="RAK75395.1"/>
    </source>
</evidence>
<dbReference type="InterPro" id="IPR015920">
    <property type="entry name" value="Cellobiose_DH-like_cyt"/>
</dbReference>
<dbReference type="Gene3D" id="3.50.50.60">
    <property type="entry name" value="FAD/NAD(P)-binding domain"/>
    <property type="match status" value="1"/>
</dbReference>
<feature type="signal peptide" evidence="4">
    <location>
        <begin position="1"/>
        <end position="20"/>
    </location>
</feature>
<dbReference type="InterPro" id="IPR007867">
    <property type="entry name" value="GMC_OxRtase_C"/>
</dbReference>
<evidence type="ECO:0000256" key="2">
    <source>
        <dbReference type="RuleBase" id="RU003968"/>
    </source>
</evidence>
<dbReference type="Pfam" id="PF05199">
    <property type="entry name" value="GMC_oxred_C"/>
    <property type="match status" value="1"/>
</dbReference>
<dbReference type="PANTHER" id="PTHR47190:SF4">
    <property type="entry name" value="DEHYDROGENASE, PUTATIVE-RELATED"/>
    <property type="match status" value="1"/>
</dbReference>
<organism evidence="7 8">
    <name type="scientific">Aspergillus fijiensis CBS 313.89</name>
    <dbReference type="NCBI Taxonomy" id="1448319"/>
    <lineage>
        <taxon>Eukaryota</taxon>
        <taxon>Fungi</taxon>
        <taxon>Dikarya</taxon>
        <taxon>Ascomycota</taxon>
        <taxon>Pezizomycotina</taxon>
        <taxon>Eurotiomycetes</taxon>
        <taxon>Eurotiomycetidae</taxon>
        <taxon>Eurotiales</taxon>
        <taxon>Aspergillaceae</taxon>
        <taxon>Aspergillus</taxon>
    </lineage>
</organism>
<dbReference type="SUPFAM" id="SSF54373">
    <property type="entry name" value="FAD-linked reductases, C-terminal domain"/>
    <property type="match status" value="1"/>
</dbReference>